<gene>
    <name evidence="3" type="ORF">HaLaN_09370</name>
</gene>
<comment type="caution">
    <text evidence="3">The sequence shown here is derived from an EMBL/GenBank/DDBJ whole genome shotgun (WGS) entry which is preliminary data.</text>
</comment>
<evidence type="ECO:0000313" key="4">
    <source>
        <dbReference type="Proteomes" id="UP000485058"/>
    </source>
</evidence>
<dbReference type="GO" id="GO:0045053">
    <property type="term" value="P:protein retention in Golgi apparatus"/>
    <property type="evidence" value="ECO:0007669"/>
    <property type="project" value="TreeGrafter"/>
</dbReference>
<feature type="domain" description="Vacuolar protein sorting-associated protein 13 VPS13 adaptor binding" evidence="2">
    <location>
        <begin position="30"/>
        <end position="168"/>
    </location>
</feature>
<dbReference type="InterPro" id="IPR026847">
    <property type="entry name" value="VPS13"/>
</dbReference>
<evidence type="ECO:0000256" key="1">
    <source>
        <dbReference type="ARBA" id="ARBA00006545"/>
    </source>
</evidence>
<dbReference type="GO" id="GO:0006623">
    <property type="term" value="P:protein targeting to vacuole"/>
    <property type="evidence" value="ECO:0007669"/>
    <property type="project" value="TreeGrafter"/>
</dbReference>
<proteinExistence type="inferred from homology"/>
<dbReference type="Pfam" id="PF25036">
    <property type="entry name" value="VPS13_VAB"/>
    <property type="match status" value="1"/>
</dbReference>
<dbReference type="AlphaFoldDB" id="A0A699YTD9"/>
<dbReference type="PANTHER" id="PTHR16166:SF93">
    <property type="entry name" value="INTERMEMBRANE LIPID TRANSFER PROTEIN VPS13"/>
    <property type="match status" value="1"/>
</dbReference>
<organism evidence="3 4">
    <name type="scientific">Haematococcus lacustris</name>
    <name type="common">Green alga</name>
    <name type="synonym">Haematococcus pluvialis</name>
    <dbReference type="NCBI Taxonomy" id="44745"/>
    <lineage>
        <taxon>Eukaryota</taxon>
        <taxon>Viridiplantae</taxon>
        <taxon>Chlorophyta</taxon>
        <taxon>core chlorophytes</taxon>
        <taxon>Chlorophyceae</taxon>
        <taxon>CS clade</taxon>
        <taxon>Chlamydomonadales</taxon>
        <taxon>Haematococcaceae</taxon>
        <taxon>Haematococcus</taxon>
    </lineage>
</organism>
<dbReference type="PANTHER" id="PTHR16166">
    <property type="entry name" value="VACUOLAR PROTEIN SORTING-ASSOCIATED PROTEIN VPS13"/>
    <property type="match status" value="1"/>
</dbReference>
<dbReference type="EMBL" id="BLLF01000617">
    <property type="protein sequence ID" value="GFH13477.1"/>
    <property type="molecule type" value="Genomic_DNA"/>
</dbReference>
<accession>A0A699YTD9</accession>
<sequence>MGASSVGSGVFWVAVRLVRVEGTRSSWALHLLPRFLVHNLLDAPLQLQQTGVGCMRTLADLDEQWRPLDPGRVLPMHWPDGKAPCRVSLRLHEPGWSWSGSVDVGQPEPLDLYVKVRHRNQSDSLLVRVSTVVDSSGVILVTLSHQPTVFSPYRVDNLTSLSLHIQQAGGSDEDLLPGGHLLGSFQLDTVGRHSIIPAKGMGQRRSS</sequence>
<dbReference type="Proteomes" id="UP000485058">
    <property type="component" value="Unassembled WGS sequence"/>
</dbReference>
<evidence type="ECO:0000313" key="3">
    <source>
        <dbReference type="EMBL" id="GFH13477.1"/>
    </source>
</evidence>
<evidence type="ECO:0000259" key="2">
    <source>
        <dbReference type="Pfam" id="PF25036"/>
    </source>
</evidence>
<comment type="similarity">
    <text evidence="1">Belongs to the VPS13 family.</text>
</comment>
<keyword evidence="4" id="KW-1185">Reference proteome</keyword>
<dbReference type="InterPro" id="IPR009543">
    <property type="entry name" value="VPS13_VAB"/>
</dbReference>
<reference evidence="3 4" key="1">
    <citation type="submission" date="2020-02" db="EMBL/GenBank/DDBJ databases">
        <title>Draft genome sequence of Haematococcus lacustris strain NIES-144.</title>
        <authorList>
            <person name="Morimoto D."/>
            <person name="Nakagawa S."/>
            <person name="Yoshida T."/>
            <person name="Sawayama S."/>
        </authorList>
    </citation>
    <scope>NUCLEOTIDE SEQUENCE [LARGE SCALE GENOMIC DNA]</scope>
    <source>
        <strain evidence="3 4">NIES-144</strain>
    </source>
</reference>
<protein>
    <recommendedName>
        <fullName evidence="2">Vacuolar protein sorting-associated protein 13 VPS13 adaptor binding domain-containing protein</fullName>
    </recommendedName>
</protein>
<name>A0A699YTD9_HAELA</name>